<proteinExistence type="predicted"/>
<reference evidence="1 2" key="1">
    <citation type="journal article" date="2019" name="Commun. Biol.">
        <title>The bagworm genome reveals a unique fibroin gene that provides high tensile strength.</title>
        <authorList>
            <person name="Kono N."/>
            <person name="Nakamura H."/>
            <person name="Ohtoshi R."/>
            <person name="Tomita M."/>
            <person name="Numata K."/>
            <person name="Arakawa K."/>
        </authorList>
    </citation>
    <scope>NUCLEOTIDE SEQUENCE [LARGE SCALE GENOMIC DNA]</scope>
</reference>
<organism evidence="1 2">
    <name type="scientific">Eumeta variegata</name>
    <name type="common">Bagworm moth</name>
    <name type="synonym">Eumeta japonica</name>
    <dbReference type="NCBI Taxonomy" id="151549"/>
    <lineage>
        <taxon>Eukaryota</taxon>
        <taxon>Metazoa</taxon>
        <taxon>Ecdysozoa</taxon>
        <taxon>Arthropoda</taxon>
        <taxon>Hexapoda</taxon>
        <taxon>Insecta</taxon>
        <taxon>Pterygota</taxon>
        <taxon>Neoptera</taxon>
        <taxon>Endopterygota</taxon>
        <taxon>Lepidoptera</taxon>
        <taxon>Glossata</taxon>
        <taxon>Ditrysia</taxon>
        <taxon>Tineoidea</taxon>
        <taxon>Psychidae</taxon>
        <taxon>Oiketicinae</taxon>
        <taxon>Eumeta</taxon>
    </lineage>
</organism>
<evidence type="ECO:0000313" key="2">
    <source>
        <dbReference type="Proteomes" id="UP000299102"/>
    </source>
</evidence>
<dbReference type="Proteomes" id="UP000299102">
    <property type="component" value="Unassembled WGS sequence"/>
</dbReference>
<evidence type="ECO:0000313" key="1">
    <source>
        <dbReference type="EMBL" id="GBP40192.1"/>
    </source>
</evidence>
<name>A0A4C1VP59_EUMVA</name>
<protein>
    <submittedName>
        <fullName evidence="1">Uncharacterized protein</fullName>
    </submittedName>
</protein>
<accession>A0A4C1VP59</accession>
<gene>
    <name evidence="1" type="ORF">EVAR_37593_1</name>
</gene>
<sequence>MLSDETKPYTVRCRIASQMPQRKLNGPYTADERNLIVRDRKSQNASCRRSFIVSITGERRRGVDAEESVPRCLWTLLRRRTTTAFTSGKLEATFPTIVKRTLLAEQPPHDRFKFFPHTH</sequence>
<dbReference type="AlphaFoldDB" id="A0A4C1VP59"/>
<keyword evidence="2" id="KW-1185">Reference proteome</keyword>
<comment type="caution">
    <text evidence="1">The sequence shown here is derived from an EMBL/GenBank/DDBJ whole genome shotgun (WGS) entry which is preliminary data.</text>
</comment>
<dbReference type="EMBL" id="BGZK01000378">
    <property type="protein sequence ID" value="GBP40192.1"/>
    <property type="molecule type" value="Genomic_DNA"/>
</dbReference>